<dbReference type="Proteomes" id="UP000224607">
    <property type="component" value="Unassembled WGS sequence"/>
</dbReference>
<gene>
    <name evidence="3" type="ORF">SAMN05421680_11175</name>
    <name evidence="2" type="ORF">Xmau_03054</name>
</gene>
<dbReference type="EMBL" id="NITY01000012">
    <property type="protein sequence ID" value="PHM39149.1"/>
    <property type="molecule type" value="Genomic_DNA"/>
</dbReference>
<evidence type="ECO:0000313" key="3">
    <source>
        <dbReference type="EMBL" id="SFJ56839.1"/>
    </source>
</evidence>
<dbReference type="SUPFAM" id="SSF143100">
    <property type="entry name" value="TTHA1013/TTHA0281-like"/>
    <property type="match status" value="1"/>
</dbReference>
<protein>
    <submittedName>
        <fullName evidence="2">Phage-like protein</fullName>
    </submittedName>
    <submittedName>
        <fullName evidence="3">Predicted nuclease of the RNAse H fold, HicB family</fullName>
    </submittedName>
</protein>
<evidence type="ECO:0000313" key="4">
    <source>
        <dbReference type="Proteomes" id="UP000198919"/>
    </source>
</evidence>
<reference evidence="3" key="2">
    <citation type="submission" date="2016-10" db="EMBL/GenBank/DDBJ databases">
        <authorList>
            <person name="de Groot N.N."/>
        </authorList>
    </citation>
    <scope>NUCLEOTIDE SEQUENCE [LARGE SCALE GENOMIC DNA]</scope>
    <source>
        <strain evidence="3">DSM 17908</strain>
    </source>
</reference>
<dbReference type="Pfam" id="PF15919">
    <property type="entry name" value="HicB_lk_antitox"/>
    <property type="match status" value="1"/>
</dbReference>
<feature type="domain" description="HicB-like antitoxin of toxin-antitoxin system" evidence="1">
    <location>
        <begin position="3"/>
        <end position="129"/>
    </location>
</feature>
<dbReference type="STRING" id="351675.SAMN05421680_11175"/>
<keyword evidence="5" id="KW-1185">Reference proteome</keyword>
<dbReference type="Proteomes" id="UP000198919">
    <property type="component" value="Unassembled WGS sequence"/>
</dbReference>
<dbReference type="RefSeq" id="WP_092511293.1">
    <property type="nucleotide sequence ID" value="NZ_CAWNQB010000004.1"/>
</dbReference>
<sequence>MLYPIAIEIGDENGAYGVVVPDIPGCFSAGGSMDDAVKKAKEAIIGHLEILTEMGQLPPEAKFLNYWIKDEEYAGWAWAVVEIDVEPYLGKSTKFNVTQPDLLSKKIDDQVKASPNLYKNRSHFLQVAALHELQNNI</sequence>
<dbReference type="OrthoDB" id="9807959at2"/>
<organism evidence="3 4">
    <name type="scientific">Xenorhabdus mauleonii</name>
    <dbReference type="NCBI Taxonomy" id="351675"/>
    <lineage>
        <taxon>Bacteria</taxon>
        <taxon>Pseudomonadati</taxon>
        <taxon>Pseudomonadota</taxon>
        <taxon>Gammaproteobacteria</taxon>
        <taxon>Enterobacterales</taxon>
        <taxon>Morganellaceae</taxon>
        <taxon>Xenorhabdus</taxon>
    </lineage>
</organism>
<name>A0A1I3SGK0_9GAMM</name>
<dbReference type="EMBL" id="FORG01000011">
    <property type="protein sequence ID" value="SFJ56839.1"/>
    <property type="molecule type" value="Genomic_DNA"/>
</dbReference>
<reference evidence="2 5" key="3">
    <citation type="journal article" date="2017" name="Nat. Microbiol.">
        <title>Natural product diversity associated with the nematode symbionts Photorhabdus and Xenorhabdus.</title>
        <authorList>
            <person name="Tobias N.J."/>
            <person name="Wolff H."/>
            <person name="Djahanschiri B."/>
            <person name="Grundmann F."/>
            <person name="Kronenwerth M."/>
            <person name="Shi Y.M."/>
            <person name="Simonyi S."/>
            <person name="Grun P."/>
            <person name="Shapiro-Ilan D."/>
            <person name="Pidot S.J."/>
            <person name="Stinear T.P."/>
            <person name="Ebersberger I."/>
            <person name="Bode H.B."/>
        </authorList>
    </citation>
    <scope>NUCLEOTIDE SEQUENCE [LARGE SCALE GENOMIC DNA]</scope>
    <source>
        <strain evidence="2 5">DSM 17908</strain>
    </source>
</reference>
<reference evidence="4" key="1">
    <citation type="submission" date="2016-10" db="EMBL/GenBank/DDBJ databases">
        <authorList>
            <person name="Varghese N."/>
            <person name="Submissions S."/>
        </authorList>
    </citation>
    <scope>NUCLEOTIDE SEQUENCE [LARGE SCALE GENOMIC DNA]</scope>
    <source>
        <strain evidence="4">DSM 17908</strain>
    </source>
</reference>
<dbReference type="InterPro" id="IPR035069">
    <property type="entry name" value="TTHA1013/TTHA0281-like"/>
</dbReference>
<dbReference type="AlphaFoldDB" id="A0A1I3SGK0"/>
<accession>A0A1I3SGK0</accession>
<evidence type="ECO:0000313" key="5">
    <source>
        <dbReference type="Proteomes" id="UP000224607"/>
    </source>
</evidence>
<evidence type="ECO:0000313" key="2">
    <source>
        <dbReference type="EMBL" id="PHM39149.1"/>
    </source>
</evidence>
<proteinExistence type="predicted"/>
<evidence type="ECO:0000259" key="1">
    <source>
        <dbReference type="Pfam" id="PF15919"/>
    </source>
</evidence>
<dbReference type="InterPro" id="IPR031807">
    <property type="entry name" value="HicB-like"/>
</dbReference>
<dbReference type="Gene3D" id="3.30.160.250">
    <property type="match status" value="1"/>
</dbReference>